<evidence type="ECO:0000256" key="2">
    <source>
        <dbReference type="ARBA" id="ARBA00023125"/>
    </source>
</evidence>
<dbReference type="Gene3D" id="1.10.10.10">
    <property type="entry name" value="Winged helix-like DNA-binding domain superfamily/Winged helix DNA-binding domain"/>
    <property type="match status" value="1"/>
</dbReference>
<dbReference type="InterPro" id="IPR016032">
    <property type="entry name" value="Sig_transdc_resp-reg_C-effctor"/>
</dbReference>
<evidence type="ECO:0000313" key="5">
    <source>
        <dbReference type="EMBL" id="CCH31029.1"/>
    </source>
</evidence>
<dbReference type="STRING" id="1179773.BN6_37380"/>
<dbReference type="GO" id="GO:0003677">
    <property type="term" value="F:DNA binding"/>
    <property type="evidence" value="ECO:0007669"/>
    <property type="project" value="UniProtKB-KW"/>
</dbReference>
<organism evidence="5 6">
    <name type="scientific">Saccharothrix espanaensis (strain ATCC 51144 / DSM 44229 / JCM 9112 / NBRC 15066 / NRRL 15764)</name>
    <dbReference type="NCBI Taxonomy" id="1179773"/>
    <lineage>
        <taxon>Bacteria</taxon>
        <taxon>Bacillati</taxon>
        <taxon>Actinomycetota</taxon>
        <taxon>Actinomycetes</taxon>
        <taxon>Pseudonocardiales</taxon>
        <taxon>Pseudonocardiaceae</taxon>
        <taxon>Saccharothrix</taxon>
    </lineage>
</organism>
<keyword evidence="3" id="KW-0804">Transcription</keyword>
<keyword evidence="6" id="KW-1185">Reference proteome</keyword>
<dbReference type="SMART" id="SM00421">
    <property type="entry name" value="HTH_LUXR"/>
    <property type="match status" value="1"/>
</dbReference>
<reference evidence="5 6" key="1">
    <citation type="journal article" date="2012" name="BMC Genomics">
        <title>Complete genome sequence of Saccharothrix espanaensis DSM 44229T and comparison to the other completely sequenced Pseudonocardiaceae.</title>
        <authorList>
            <person name="Strobel T."/>
            <person name="Al-Dilaimi A."/>
            <person name="Blom J."/>
            <person name="Gessner A."/>
            <person name="Kalinowski J."/>
            <person name="Luzhetska M."/>
            <person name="Puhler A."/>
            <person name="Szczepanowski R."/>
            <person name="Bechthold A."/>
            <person name="Ruckert C."/>
        </authorList>
    </citation>
    <scope>NUCLEOTIDE SEQUENCE [LARGE SCALE GENOMIC DNA]</scope>
    <source>
        <strain evidence="6">ATCC 51144 / DSM 44229 / JCM 9112 / NBRC 15066 / NRRL 15764</strain>
    </source>
</reference>
<protein>
    <submittedName>
        <fullName evidence="5">Transcriptional regulator</fullName>
    </submittedName>
</protein>
<dbReference type="PROSITE" id="PS00622">
    <property type="entry name" value="HTH_LUXR_1"/>
    <property type="match status" value="1"/>
</dbReference>
<dbReference type="Proteomes" id="UP000006281">
    <property type="component" value="Chromosome"/>
</dbReference>
<dbReference type="RefSeq" id="WP_015101141.1">
    <property type="nucleotide sequence ID" value="NC_019673.1"/>
</dbReference>
<keyword evidence="1" id="KW-0805">Transcription regulation</keyword>
<dbReference type="SUPFAM" id="SSF48452">
    <property type="entry name" value="TPR-like"/>
    <property type="match status" value="1"/>
</dbReference>
<dbReference type="InterPro" id="IPR011990">
    <property type="entry name" value="TPR-like_helical_dom_sf"/>
</dbReference>
<dbReference type="KEGG" id="sesp:BN6_37380"/>
<dbReference type="SUPFAM" id="SSF52540">
    <property type="entry name" value="P-loop containing nucleoside triphosphate hydrolases"/>
    <property type="match status" value="1"/>
</dbReference>
<dbReference type="Pfam" id="PF13191">
    <property type="entry name" value="AAA_16"/>
    <property type="match status" value="1"/>
</dbReference>
<evidence type="ECO:0000256" key="3">
    <source>
        <dbReference type="ARBA" id="ARBA00023163"/>
    </source>
</evidence>
<dbReference type="HOGENOM" id="CLU_006850_2_2_11"/>
<dbReference type="eggNOG" id="COG2197">
    <property type="taxonomic scope" value="Bacteria"/>
</dbReference>
<keyword evidence="2" id="KW-0238">DNA-binding</keyword>
<dbReference type="EMBL" id="HE804045">
    <property type="protein sequence ID" value="CCH31029.1"/>
    <property type="molecule type" value="Genomic_DNA"/>
</dbReference>
<dbReference type="eggNOG" id="COG0457">
    <property type="taxonomic scope" value="Bacteria"/>
</dbReference>
<feature type="domain" description="HTH luxR-type" evidence="4">
    <location>
        <begin position="772"/>
        <end position="837"/>
    </location>
</feature>
<dbReference type="PROSITE" id="PS50043">
    <property type="entry name" value="HTH_LUXR_2"/>
    <property type="match status" value="1"/>
</dbReference>
<dbReference type="OrthoDB" id="3178272at2"/>
<dbReference type="BioCyc" id="SESP1179773:BN6_RS18095-MONOMER"/>
<dbReference type="GO" id="GO:0006355">
    <property type="term" value="P:regulation of DNA-templated transcription"/>
    <property type="evidence" value="ECO:0007669"/>
    <property type="project" value="InterPro"/>
</dbReference>
<dbReference type="CDD" id="cd06170">
    <property type="entry name" value="LuxR_C_like"/>
    <property type="match status" value="1"/>
</dbReference>
<name>K0K2E3_SACES</name>
<dbReference type="PANTHER" id="PTHR44688:SF16">
    <property type="entry name" value="DNA-BINDING TRANSCRIPTIONAL ACTIVATOR DEVR_DOSR"/>
    <property type="match status" value="1"/>
</dbReference>
<dbReference type="PANTHER" id="PTHR44688">
    <property type="entry name" value="DNA-BINDING TRANSCRIPTIONAL ACTIVATOR DEVR_DOSR"/>
    <property type="match status" value="1"/>
</dbReference>
<dbReference type="InterPro" id="IPR041664">
    <property type="entry name" value="AAA_16"/>
</dbReference>
<dbReference type="InterPro" id="IPR036388">
    <property type="entry name" value="WH-like_DNA-bd_sf"/>
</dbReference>
<dbReference type="AlphaFoldDB" id="K0K2E3"/>
<dbReference type="Gene3D" id="1.25.40.10">
    <property type="entry name" value="Tetratricopeptide repeat domain"/>
    <property type="match status" value="1"/>
</dbReference>
<dbReference type="PATRIC" id="fig|1179773.3.peg.3737"/>
<dbReference type="PRINTS" id="PR00038">
    <property type="entry name" value="HTHLUXR"/>
</dbReference>
<dbReference type="SUPFAM" id="SSF46894">
    <property type="entry name" value="C-terminal effector domain of the bipartite response regulators"/>
    <property type="match status" value="1"/>
</dbReference>
<proteinExistence type="predicted"/>
<evidence type="ECO:0000313" key="6">
    <source>
        <dbReference type="Proteomes" id="UP000006281"/>
    </source>
</evidence>
<accession>K0K2E3</accession>
<sequence>MTTGEQVGVRAVADQVAGRGADRVADRVADLPEPGGGPRRVRVVGGTGAGKSRLLGEFARRARLGGVPVLAARGTDTGRMVPFGALRDSLRPPADGPTPAARTALLLLRAVFHSFLGPGRGRSALPSAERHRLYRTVGDLVASVGRPAGLLVLLDDAHLADAGSLELLGHLLRHPPGVRLSVVAAHVPDACPAAFGDAEEIGLAPVAPDTTTIAPGDLRVAQAVAVLGDAEPRLVAAVAGTTLHETRAALVRLASRGVLGVDGGDLGYRRERVRQSVYDGADAEWRRAAHARAAQALRDEDAPIAVRAYQVARAARVGDRAAVAELVRAADAAAGVAPAIAAHWLVEALRLTPRTDDPDRLRLLRRLAAAARAAGRPDEHLAAVRAVLAARPADRAEIALRGALAQRACGRHSAAGDLLRRLLHDPGGRRGRLLGELGLAADRSVPARRADEVLAAAREVGDDAVLSLALGVRLGKPPYHPALLDEAAALADRLADCPLESLLWLGRAETTLERLPAAVGHLDRAIRAARTTDRDDLLPHLWLARGEALERLGRLVEAQECFTDAAEAAALAGTSACLPLAGLARIAVWRGEADEGLRLAERAVTEGVESRAHVALALAHLHADDPDRCAAHLLAVDVPPADPLAAVEWCSLVALAEGARHRVPDAARWAERAGDLARRLPADLRRGYAHLAQVGALRRTDPEAAAGEATLAAESFERIGNRVHAGRARLMASALHHVAGSPRQARAERDRARDLLDGCEAGLFERVAGSWAPIAEHGLTDRERSVLAVLAQGLTAEAIARRMDISPRTVHRHLQHLYRKLGTADRLATVLRAQSLGLLDDAPSPVGC</sequence>
<dbReference type="Pfam" id="PF00196">
    <property type="entry name" value="GerE"/>
    <property type="match status" value="1"/>
</dbReference>
<evidence type="ECO:0000259" key="4">
    <source>
        <dbReference type="PROSITE" id="PS50043"/>
    </source>
</evidence>
<dbReference type="InterPro" id="IPR027417">
    <property type="entry name" value="P-loop_NTPase"/>
</dbReference>
<dbReference type="InterPro" id="IPR000792">
    <property type="entry name" value="Tscrpt_reg_LuxR_C"/>
</dbReference>
<gene>
    <name evidence="5" type="ordered locus">BN6_37380</name>
</gene>
<evidence type="ECO:0000256" key="1">
    <source>
        <dbReference type="ARBA" id="ARBA00023015"/>
    </source>
</evidence>